<feature type="domain" description="T-SNARE coiled-coil homology" evidence="6">
    <location>
        <begin position="903"/>
        <end position="965"/>
    </location>
</feature>
<accession>A0A226N8W2</accession>
<dbReference type="GO" id="GO:0005198">
    <property type="term" value="F:structural molecule activity"/>
    <property type="evidence" value="ECO:0007669"/>
    <property type="project" value="InterPro"/>
</dbReference>
<dbReference type="SUPFAM" id="SSF64593">
    <property type="entry name" value="Intermediate filament protein, coiled coil region"/>
    <property type="match status" value="4"/>
</dbReference>
<sequence length="1081" mass="117965">MRCSGGGFGAGGSGLGAAYGGSFGAGAAGFSGGSFGGGGFGGGNVGILSNDEKLTMQNLNDRLASYLDKVRSLEKENARLEQLIREWYQKQGPTGRKDYSHYYATIEDLQNQILTAAVETNKILLNLDNTRMTAEDFRTKYETEYGLRQNVEADINTLRPLLDSLTLTRSDLEMQFESLKEDMISLKKDHEEEMKSLQTQSSGDVNVEVNAAPGEDLLKKLNDMRQEYEQIIQKNREEVESWYESKMEDLSQQVHSSGQELESSNQKISTLRRDYQNLEIELQSELSRVGALQSNLEDTERRYNMQLQQIQGMISPLEEELASIRCEVESQNQDYKVLLGIKTRLEQEIAQYRALLEEGQHDIREELEEELEDRDTEERADLLHKAAAEEEAAGAQVEEAAEDLVEKLPEVEKEQEEEAVEKLQVEEGAVVGEKGANAASPARRPPTPSLGALVKAKDTLQHRQDNMGPKNCVYAAEVTLPSSSCGSQRCYHIIKAIESFHHLSASCAPEFGIVVRLLPAASMSCGTKSSSSTTRISSGGGGCGSGSGGGGGGGSSCGIRKSGGYSSVSTRKYTSSGGSGGFSGRSFGGGGSRSSHGGGFSSGSCGRIGRSSYGGRISSSSYGGGMGGSMGGGYGSCGGSFGGMGGGYGGGLSGGSFGGGSGGYSGGGFSGFGGSGGFGGGSYGGGSYGGAGFGEDSGLLSTNEKLTMQNLNDRLASYMDKVRGLEEENAHLERLIREWYQKQGPTGSKDYSQYYRTIEELQNQIVGANVDLNRMLLDIDNTRMTVDDFRLKYETEYTLHQSVASDINGLRPLLDQLTLSRSDLETQFESLKEELIYLKKNHEEEMKGLQTQSGGDVNVEVNATPGTNLMEKLNEMRSEYERLIENNRREVESWYETKMEEVNQQVHSSGQEIQSSNQQISELRREYQSLEIELQSQISMVDSLQSNLEDTERRYNMQLQQIQGMIGPLEEELASIRCEMESQNEEYKMLLGIKTRLEQEIAQYRALLEEGQQDLVLRKKILRLTTEDSTVQDLSKGNWPNSPEFLGLLRKEMLLPAPYCCCSVPGSVRAAPTGQPRTASA</sequence>
<evidence type="ECO:0000259" key="6">
    <source>
        <dbReference type="PROSITE" id="PS50192"/>
    </source>
</evidence>
<feature type="coiled-coil region" evidence="4">
    <location>
        <begin position="342"/>
        <end position="414"/>
    </location>
</feature>
<dbReference type="Gene3D" id="1.20.5.170">
    <property type="match status" value="2"/>
</dbReference>
<dbReference type="Gene3D" id="1.20.5.1160">
    <property type="entry name" value="Vasodilator-stimulated phosphoprotein"/>
    <property type="match status" value="2"/>
</dbReference>
<feature type="coiled-coil region" evidence="4">
    <location>
        <begin position="56"/>
        <end position="90"/>
    </location>
</feature>
<proteinExistence type="predicted"/>
<dbReference type="InterPro" id="IPR002957">
    <property type="entry name" value="Keratin_I"/>
</dbReference>
<reference evidence="8 9" key="1">
    <citation type="submission" date="2016-07" db="EMBL/GenBank/DDBJ databases">
        <title>Disparate Historic Effective Population Sizes Predicted by Modern Levels of Genome Diversity for the Scaled Quail (Callipepla squamata) and the Northern Bobwhite (Colinus virginianus): Inferences from First and Second Generation Draft Genome Assemblies for Sympatric New World Quail.</title>
        <authorList>
            <person name="Oldeschulte D.L."/>
            <person name="Halley Y.A."/>
            <person name="Bhattarai E.K."/>
            <person name="Brashear W.A."/>
            <person name="Hill J."/>
            <person name="Metz R.P."/>
            <person name="Johnson C.D."/>
            <person name="Rollins D."/>
            <person name="Peterson M.J."/>
            <person name="Bickhart D.M."/>
            <person name="Decker J.E."/>
            <person name="Seabury C.M."/>
        </authorList>
    </citation>
    <scope>NUCLEOTIDE SEQUENCE [LARGE SCALE GENOMIC DNA]</scope>
    <source>
        <strain evidence="8 9">Texas</strain>
        <tissue evidence="8">Leg muscle</tissue>
    </source>
</reference>
<feature type="compositionally biased region" description="Low complexity" evidence="5">
    <location>
        <begin position="526"/>
        <end position="537"/>
    </location>
</feature>
<evidence type="ECO:0008006" key="10">
    <source>
        <dbReference type="Google" id="ProtNLM"/>
    </source>
</evidence>
<dbReference type="InterPro" id="IPR039008">
    <property type="entry name" value="IF_rod_dom"/>
</dbReference>
<feature type="compositionally biased region" description="Gly residues" evidence="5">
    <location>
        <begin position="538"/>
        <end position="552"/>
    </location>
</feature>
<keyword evidence="9" id="KW-1185">Reference proteome</keyword>
<dbReference type="Gene3D" id="1.20.5.500">
    <property type="entry name" value="Single helix bin"/>
    <property type="match status" value="2"/>
</dbReference>
<dbReference type="GO" id="GO:0030855">
    <property type="term" value="P:epithelial cell differentiation"/>
    <property type="evidence" value="ECO:0007669"/>
    <property type="project" value="TreeGrafter"/>
</dbReference>
<feature type="domain" description="IF rod" evidence="7">
    <location>
        <begin position="704"/>
        <end position="1015"/>
    </location>
</feature>
<evidence type="ECO:0000256" key="5">
    <source>
        <dbReference type="SAM" id="MobiDB-lite"/>
    </source>
</evidence>
<evidence type="ECO:0000259" key="7">
    <source>
        <dbReference type="PROSITE" id="PS51842"/>
    </source>
</evidence>
<dbReference type="FunFam" id="1.20.5.170:FF:000002">
    <property type="entry name" value="Type I keratin KA11"/>
    <property type="match status" value="2"/>
</dbReference>
<dbReference type="PROSITE" id="PS50192">
    <property type="entry name" value="T_SNARE"/>
    <property type="match status" value="1"/>
</dbReference>
<dbReference type="PROSITE" id="PS51842">
    <property type="entry name" value="IF_ROD_2"/>
    <property type="match status" value="2"/>
</dbReference>
<evidence type="ECO:0000256" key="4">
    <source>
        <dbReference type="SAM" id="Coils"/>
    </source>
</evidence>
<evidence type="ECO:0000256" key="2">
    <source>
        <dbReference type="ARBA" id="ARBA00022754"/>
    </source>
</evidence>
<dbReference type="GO" id="GO:0005882">
    <property type="term" value="C:intermediate filament"/>
    <property type="evidence" value="ECO:0007669"/>
    <property type="project" value="UniProtKB-KW"/>
</dbReference>
<feature type="coiled-coil region" evidence="4">
    <location>
        <begin position="814"/>
        <end position="1014"/>
    </location>
</feature>
<dbReference type="PRINTS" id="PR01248">
    <property type="entry name" value="TYPE1KERATIN"/>
</dbReference>
<feature type="coiled-coil region" evidence="4">
    <location>
        <begin position="162"/>
        <end position="302"/>
    </location>
</feature>
<evidence type="ECO:0000313" key="8">
    <source>
        <dbReference type="EMBL" id="OXB63709.1"/>
    </source>
</evidence>
<feature type="region of interest" description="Disordered" evidence="5">
    <location>
        <begin position="570"/>
        <end position="603"/>
    </location>
</feature>
<dbReference type="InterPro" id="IPR000727">
    <property type="entry name" value="T_SNARE_dom"/>
</dbReference>
<dbReference type="EMBL" id="MCFN01000151">
    <property type="protein sequence ID" value="OXB63709.1"/>
    <property type="molecule type" value="Genomic_DNA"/>
</dbReference>
<keyword evidence="3 4" id="KW-0175">Coiled coil</keyword>
<dbReference type="AlphaFoldDB" id="A0A226N8W2"/>
<evidence type="ECO:0000256" key="3">
    <source>
        <dbReference type="ARBA" id="ARBA00023054"/>
    </source>
</evidence>
<name>A0A226N8W2_CALSU</name>
<dbReference type="Proteomes" id="UP000198323">
    <property type="component" value="Unassembled WGS sequence"/>
</dbReference>
<feature type="coiled-coil region" evidence="4">
    <location>
        <begin position="708"/>
        <end position="778"/>
    </location>
</feature>
<organism evidence="8 9">
    <name type="scientific">Callipepla squamata</name>
    <name type="common">Scaled quail</name>
    <dbReference type="NCBI Taxonomy" id="9009"/>
    <lineage>
        <taxon>Eukaryota</taxon>
        <taxon>Metazoa</taxon>
        <taxon>Chordata</taxon>
        <taxon>Craniata</taxon>
        <taxon>Vertebrata</taxon>
        <taxon>Euteleostomi</taxon>
        <taxon>Archelosauria</taxon>
        <taxon>Archosauria</taxon>
        <taxon>Dinosauria</taxon>
        <taxon>Saurischia</taxon>
        <taxon>Theropoda</taxon>
        <taxon>Coelurosauria</taxon>
        <taxon>Aves</taxon>
        <taxon>Neognathae</taxon>
        <taxon>Galloanserae</taxon>
        <taxon>Galliformes</taxon>
        <taxon>Odontophoridae</taxon>
        <taxon>Callipepla</taxon>
    </lineage>
</organism>
<keyword evidence="2" id="KW-0403">Intermediate filament</keyword>
<evidence type="ECO:0000256" key="1">
    <source>
        <dbReference type="ARBA" id="ARBA00022744"/>
    </source>
</evidence>
<dbReference type="SMART" id="SM01391">
    <property type="entry name" value="Filament"/>
    <property type="match status" value="2"/>
</dbReference>
<dbReference type="OrthoDB" id="2441647at2759"/>
<dbReference type="Pfam" id="PF00038">
    <property type="entry name" value="Filament"/>
    <property type="match status" value="2"/>
</dbReference>
<dbReference type="FunFam" id="1.20.5.1160:FF:000002">
    <property type="entry name" value="Type I keratin 10"/>
    <property type="match status" value="2"/>
</dbReference>
<dbReference type="GO" id="GO:0045109">
    <property type="term" value="P:intermediate filament organization"/>
    <property type="evidence" value="ECO:0007669"/>
    <property type="project" value="TreeGrafter"/>
</dbReference>
<dbReference type="PANTHER" id="PTHR23239">
    <property type="entry name" value="INTERMEDIATE FILAMENT"/>
    <property type="match status" value="1"/>
</dbReference>
<dbReference type="FunFam" id="1.20.5.500:FF:000001">
    <property type="entry name" value="Type II keratin 23"/>
    <property type="match status" value="2"/>
</dbReference>
<feature type="region of interest" description="Disordered" evidence="5">
    <location>
        <begin position="526"/>
        <end position="552"/>
    </location>
</feature>
<dbReference type="STRING" id="9009.A0A226N8W2"/>
<comment type="caution">
    <text evidence="8">The sequence shown here is derived from an EMBL/GenBank/DDBJ whole genome shotgun (WGS) entry which is preliminary data.</text>
</comment>
<dbReference type="PANTHER" id="PTHR23239:SF379">
    <property type="entry name" value="IF ROD DOMAIN-CONTAINING PROTEIN"/>
    <property type="match status" value="1"/>
</dbReference>
<evidence type="ECO:0000313" key="9">
    <source>
        <dbReference type="Proteomes" id="UP000198323"/>
    </source>
</evidence>
<feature type="compositionally biased region" description="Gly residues" evidence="5">
    <location>
        <begin position="577"/>
        <end position="601"/>
    </location>
</feature>
<feature type="domain" description="IF rod" evidence="7">
    <location>
        <begin position="52"/>
        <end position="363"/>
    </location>
</feature>
<gene>
    <name evidence="8" type="ORF">ASZ78_009024</name>
</gene>
<protein>
    <recommendedName>
        <fullName evidence="10">IF rod domain-containing protein</fullName>
    </recommendedName>
</protein>
<keyword evidence="1" id="KW-0416">Keratin</keyword>